<gene>
    <name evidence="1" type="ORF">LX99_03019</name>
</gene>
<reference evidence="1 2" key="1">
    <citation type="submission" date="2018-05" db="EMBL/GenBank/DDBJ databases">
        <title>Genomic Encyclopedia of Archaeal and Bacterial Type Strains, Phase II (KMG-II): from individual species to whole genera.</title>
        <authorList>
            <person name="Goeker M."/>
        </authorList>
    </citation>
    <scope>NUCLEOTIDE SEQUENCE [LARGE SCALE GENOMIC DNA]</scope>
    <source>
        <strain evidence="1 2">DSM 19975</strain>
    </source>
</reference>
<sequence>MQICLDLLSKGKMNTKKMISHRFPLSKINEAFDTAEQKESTQAVFVALTLDDE</sequence>
<comment type="caution">
    <text evidence="1">The sequence shown here is derived from an EMBL/GenBank/DDBJ whole genome shotgun (WGS) entry which is preliminary data.</text>
</comment>
<evidence type="ECO:0000313" key="1">
    <source>
        <dbReference type="EMBL" id="PWK77209.1"/>
    </source>
</evidence>
<name>A0A316H7S5_9SPHI</name>
<dbReference type="EMBL" id="QGHA01000005">
    <property type="protein sequence ID" value="PWK77209.1"/>
    <property type="molecule type" value="Genomic_DNA"/>
</dbReference>
<dbReference type="AlphaFoldDB" id="A0A316H7S5"/>
<dbReference type="Gene3D" id="3.90.180.10">
    <property type="entry name" value="Medium-chain alcohol dehydrogenases, catalytic domain"/>
    <property type="match status" value="1"/>
</dbReference>
<organism evidence="1 2">
    <name type="scientific">Mucilaginibacter oryzae</name>
    <dbReference type="NCBI Taxonomy" id="468058"/>
    <lineage>
        <taxon>Bacteria</taxon>
        <taxon>Pseudomonadati</taxon>
        <taxon>Bacteroidota</taxon>
        <taxon>Sphingobacteriia</taxon>
        <taxon>Sphingobacteriales</taxon>
        <taxon>Sphingobacteriaceae</taxon>
        <taxon>Mucilaginibacter</taxon>
    </lineage>
</organism>
<evidence type="ECO:0000313" key="2">
    <source>
        <dbReference type="Proteomes" id="UP000245678"/>
    </source>
</evidence>
<proteinExistence type="predicted"/>
<dbReference type="Proteomes" id="UP000245678">
    <property type="component" value="Unassembled WGS sequence"/>
</dbReference>
<protein>
    <submittedName>
        <fullName evidence="1">L-iditol 2-dehydrogenase</fullName>
    </submittedName>
</protein>
<accession>A0A316H7S5</accession>
<keyword evidence="2" id="KW-1185">Reference proteome</keyword>